<feature type="domain" description="Aldehyde dehydrogenase" evidence="7">
    <location>
        <begin position="47"/>
        <end position="181"/>
    </location>
</feature>
<dbReference type="GO" id="GO:0005739">
    <property type="term" value="C:mitochondrion"/>
    <property type="evidence" value="ECO:0007669"/>
    <property type="project" value="TreeGrafter"/>
</dbReference>
<dbReference type="GO" id="GO:0004777">
    <property type="term" value="F:succinate-semialdehyde dehydrogenase (NAD+) activity"/>
    <property type="evidence" value="ECO:0007669"/>
    <property type="project" value="UniProtKB-EC"/>
</dbReference>
<evidence type="ECO:0000313" key="8">
    <source>
        <dbReference type="Ensembl" id="ENSDCDP00010017921.1"/>
    </source>
</evidence>
<dbReference type="Pfam" id="PF00171">
    <property type="entry name" value="Aldedh"/>
    <property type="match status" value="2"/>
</dbReference>
<evidence type="ECO:0000313" key="9">
    <source>
        <dbReference type="Proteomes" id="UP000694580"/>
    </source>
</evidence>
<evidence type="ECO:0000256" key="3">
    <source>
        <dbReference type="ARBA" id="ARBA00013051"/>
    </source>
</evidence>
<dbReference type="InterPro" id="IPR050740">
    <property type="entry name" value="Aldehyde_DH_Superfamily"/>
</dbReference>
<keyword evidence="9" id="KW-1185">Reference proteome</keyword>
<dbReference type="FunFam" id="3.40.605.10:FF:000026">
    <property type="entry name" value="Aldehyde dehydrogenase, putative"/>
    <property type="match status" value="1"/>
</dbReference>
<evidence type="ECO:0000256" key="1">
    <source>
        <dbReference type="ARBA" id="ARBA00005176"/>
    </source>
</evidence>
<dbReference type="AlphaFoldDB" id="A0AAY4BDD0"/>
<sequence>MGAFCQLRGAAFLRQVSAGLETALRGHHSLGVSPQLLRSQGFVDGRWVSAASSFPVLDPATGKELAKVSDCGAREAQDAVRAAHKAFQSWKCQTAKERSGLLRKWFDLLIQHKEDLAKLITAECGKPLKESLGEIAYSAAFLEWFSEEARRVYGDVVSPAAKDRRILLIKQPVGVASIITPLATQAGIPPGVFNVVPCSREKTPSVGEVLCTDPLVRKVSFTGSTATGKILLKHAAGTVKRVSMELGGHAPFIVFDSADVDKAVAGAMASKFRNSGQTCVCSNRFLVQSGIHDAFVEKLGKAMDAELRVGHGFEPTTTQGPLINIRAAEKVEHQIKDAVSQGATIIRGGKRLEGSFMQPTLLANVTTDMLCTSEETFGPLVPVLKFNTEEEALSIANASDVGLAGYFYSQDISQIWRVAENLEVGMVGVNEGLLSTPEASFGGVKQSGLGREGSKYGIDEYLDVKYMCFGGLTL</sequence>
<dbReference type="Ensembl" id="ENSDCDT00010018987.1">
    <property type="protein sequence ID" value="ENSDCDP00010017921.1"/>
    <property type="gene ID" value="ENSDCDG00010007868.1"/>
</dbReference>
<comment type="similarity">
    <text evidence="2">Belongs to the aldehyde dehydrogenase family.</text>
</comment>
<dbReference type="EC" id="1.2.1.24" evidence="3"/>
<accession>A0AAY4BDD0</accession>
<evidence type="ECO:0000256" key="6">
    <source>
        <dbReference type="ARBA" id="ARBA00030806"/>
    </source>
</evidence>
<reference evidence="8" key="2">
    <citation type="submission" date="2025-08" db="UniProtKB">
        <authorList>
            <consortium name="Ensembl"/>
        </authorList>
    </citation>
    <scope>IDENTIFICATION</scope>
</reference>
<evidence type="ECO:0000256" key="5">
    <source>
        <dbReference type="ARBA" id="ARBA00023002"/>
    </source>
</evidence>
<feature type="domain" description="Aldehyde dehydrogenase" evidence="7">
    <location>
        <begin position="183"/>
        <end position="466"/>
    </location>
</feature>
<keyword evidence="5" id="KW-0560">Oxidoreductase</keyword>
<dbReference type="FunFam" id="3.40.605.10:FF:000063">
    <property type="entry name" value="Succinate-semialdehyde dehydrogenase, mitochondrial"/>
    <property type="match status" value="1"/>
</dbReference>
<name>A0AAY4BDD0_9TELE</name>
<evidence type="ECO:0000256" key="2">
    <source>
        <dbReference type="ARBA" id="ARBA00009986"/>
    </source>
</evidence>
<dbReference type="InterPro" id="IPR016161">
    <property type="entry name" value="Ald_DH/histidinol_DH"/>
</dbReference>
<dbReference type="Proteomes" id="UP000694580">
    <property type="component" value="Chromosome 5"/>
</dbReference>
<dbReference type="InterPro" id="IPR015590">
    <property type="entry name" value="Aldehyde_DH_dom"/>
</dbReference>
<dbReference type="InterPro" id="IPR016162">
    <property type="entry name" value="Ald_DH_N"/>
</dbReference>
<dbReference type="InterPro" id="IPR016163">
    <property type="entry name" value="Ald_DH_C"/>
</dbReference>
<gene>
    <name evidence="8" type="primary">ALDH5A1</name>
</gene>
<dbReference type="GeneTree" id="ENSGT00930000151038"/>
<dbReference type="FunFam" id="3.40.309.10:FF:000004">
    <property type="entry name" value="Succinate-semialdehyde dehydrogenase I"/>
    <property type="match status" value="1"/>
</dbReference>
<dbReference type="Gene3D" id="3.40.309.10">
    <property type="entry name" value="Aldehyde Dehydrogenase, Chain A, domain 2"/>
    <property type="match status" value="1"/>
</dbReference>
<organism evidence="8 9">
    <name type="scientific">Denticeps clupeoides</name>
    <name type="common">denticle herring</name>
    <dbReference type="NCBI Taxonomy" id="299321"/>
    <lineage>
        <taxon>Eukaryota</taxon>
        <taxon>Metazoa</taxon>
        <taxon>Chordata</taxon>
        <taxon>Craniata</taxon>
        <taxon>Vertebrata</taxon>
        <taxon>Euteleostomi</taxon>
        <taxon>Actinopterygii</taxon>
        <taxon>Neopterygii</taxon>
        <taxon>Teleostei</taxon>
        <taxon>Clupei</taxon>
        <taxon>Clupeiformes</taxon>
        <taxon>Denticipitoidei</taxon>
        <taxon>Denticipitidae</taxon>
        <taxon>Denticeps</taxon>
    </lineage>
</organism>
<dbReference type="PANTHER" id="PTHR43353">
    <property type="entry name" value="SUCCINATE-SEMIALDEHYDE DEHYDROGENASE, MITOCHONDRIAL"/>
    <property type="match status" value="1"/>
</dbReference>
<dbReference type="GO" id="GO:0009450">
    <property type="term" value="P:gamma-aminobutyric acid catabolic process"/>
    <property type="evidence" value="ECO:0007669"/>
    <property type="project" value="TreeGrafter"/>
</dbReference>
<evidence type="ECO:0000256" key="4">
    <source>
        <dbReference type="ARBA" id="ARBA00019842"/>
    </source>
</evidence>
<proteinExistence type="inferred from homology"/>
<reference evidence="8" key="3">
    <citation type="submission" date="2025-09" db="UniProtKB">
        <authorList>
            <consortium name="Ensembl"/>
        </authorList>
    </citation>
    <scope>IDENTIFICATION</scope>
</reference>
<dbReference type="InterPro" id="IPR016160">
    <property type="entry name" value="Ald_DH_CS_CYS"/>
</dbReference>
<comment type="pathway">
    <text evidence="1">Amino-acid degradation; 4-aminobutanoate degradation.</text>
</comment>
<dbReference type="SUPFAM" id="SSF53720">
    <property type="entry name" value="ALDH-like"/>
    <property type="match status" value="1"/>
</dbReference>
<evidence type="ECO:0000259" key="7">
    <source>
        <dbReference type="Pfam" id="PF00171"/>
    </source>
</evidence>
<protein>
    <recommendedName>
        <fullName evidence="4">Succinate-semialdehyde dehydrogenase, mitochondrial</fullName>
        <ecNumber evidence="3">1.2.1.24</ecNumber>
    </recommendedName>
    <alternativeName>
        <fullName evidence="6">NAD(+)-dependent succinic semialdehyde dehydrogenase</fullName>
    </alternativeName>
</protein>
<dbReference type="Gene3D" id="3.40.605.10">
    <property type="entry name" value="Aldehyde Dehydrogenase, Chain A, domain 1"/>
    <property type="match status" value="2"/>
</dbReference>
<reference evidence="8 9" key="1">
    <citation type="submission" date="2020-06" db="EMBL/GenBank/DDBJ databases">
        <authorList>
            <consortium name="Wellcome Sanger Institute Data Sharing"/>
        </authorList>
    </citation>
    <scope>NUCLEOTIDE SEQUENCE [LARGE SCALE GENOMIC DNA]</scope>
</reference>
<dbReference type="PROSITE" id="PS00070">
    <property type="entry name" value="ALDEHYDE_DEHYDR_CYS"/>
    <property type="match status" value="1"/>
</dbReference>
<dbReference type="PANTHER" id="PTHR43353:SF5">
    <property type="entry name" value="SUCCINATE-SEMIALDEHYDE DEHYDROGENASE, MITOCHONDRIAL"/>
    <property type="match status" value="1"/>
</dbReference>
<dbReference type="CDD" id="cd07103">
    <property type="entry name" value="ALDH_F5_SSADH_GabD"/>
    <property type="match status" value="1"/>
</dbReference>